<proteinExistence type="inferred from homology"/>
<accession>A0A3N4P1W2</accession>
<dbReference type="InterPro" id="IPR051910">
    <property type="entry name" value="ComF/GntX_DNA_util-trans"/>
</dbReference>
<dbReference type="SUPFAM" id="SSF53271">
    <property type="entry name" value="PRTase-like"/>
    <property type="match status" value="1"/>
</dbReference>
<dbReference type="RefSeq" id="WP_123896877.1">
    <property type="nucleotide sequence ID" value="NZ_RPFJ01000006.1"/>
</dbReference>
<dbReference type="AlphaFoldDB" id="A0A3N4P1W2"/>
<name>A0A3N4P1W2_9FLAO</name>
<evidence type="ECO:0000313" key="2">
    <source>
        <dbReference type="EMBL" id="RPD98560.1"/>
    </source>
</evidence>
<dbReference type="PANTHER" id="PTHR47505">
    <property type="entry name" value="DNA UTILIZATION PROTEIN YHGH"/>
    <property type="match status" value="1"/>
</dbReference>
<dbReference type="Gene3D" id="3.40.50.2020">
    <property type="match status" value="1"/>
</dbReference>
<dbReference type="CDD" id="cd06223">
    <property type="entry name" value="PRTases_typeI"/>
    <property type="match status" value="1"/>
</dbReference>
<dbReference type="OrthoDB" id="9779910at2"/>
<comment type="caution">
    <text evidence="2">The sequence shown here is derived from an EMBL/GenBank/DDBJ whole genome shotgun (WGS) entry which is preliminary data.</text>
</comment>
<protein>
    <submittedName>
        <fullName evidence="2">ComF family protein</fullName>
    </submittedName>
</protein>
<dbReference type="InterPro" id="IPR000836">
    <property type="entry name" value="PRTase_dom"/>
</dbReference>
<evidence type="ECO:0000256" key="1">
    <source>
        <dbReference type="ARBA" id="ARBA00008007"/>
    </source>
</evidence>
<dbReference type="EMBL" id="RPFJ01000006">
    <property type="protein sequence ID" value="RPD98560.1"/>
    <property type="molecule type" value="Genomic_DNA"/>
</dbReference>
<sequence>MQFFRDIYYLFFPKVCVCCLEQLMQNELTLCLNCRFELPLTSFVNEENNKVEKAFYGRLPINFGTALFYYKTKGVSQQLIYQLKYKGQQDVGTFLGNWMGEEFNNSKRFPKIDYIVPVPLHKNRLKKRGYNQLTKFGLCISEKINVPFIEGILTRKSKTETQTLKHRFERWKNVQEIFHVNNLSFFDNKHILLIDDVFTTGATLEACAMQILKSNNVKISIATMAYTE</sequence>
<evidence type="ECO:0000313" key="3">
    <source>
        <dbReference type="Proteomes" id="UP000270856"/>
    </source>
</evidence>
<organism evidence="2 3">
    <name type="scientific">Aureibaculum marinum</name>
    <dbReference type="NCBI Taxonomy" id="2487930"/>
    <lineage>
        <taxon>Bacteria</taxon>
        <taxon>Pseudomonadati</taxon>
        <taxon>Bacteroidota</taxon>
        <taxon>Flavobacteriia</taxon>
        <taxon>Flavobacteriales</taxon>
        <taxon>Flavobacteriaceae</taxon>
        <taxon>Aureibaculum</taxon>
    </lineage>
</organism>
<keyword evidence="3" id="KW-1185">Reference proteome</keyword>
<reference evidence="2 3" key="1">
    <citation type="submission" date="2018-11" db="EMBL/GenBank/DDBJ databases">
        <title>Aureibaculum marinum gen. nov., sp. nov., a member of the family Flavobacteriaceae isolated from the Bohai Sea.</title>
        <authorList>
            <person name="Ji X."/>
        </authorList>
    </citation>
    <scope>NUCLEOTIDE SEQUENCE [LARGE SCALE GENOMIC DNA]</scope>
    <source>
        <strain evidence="2 3">BH-SD17</strain>
    </source>
</reference>
<dbReference type="Proteomes" id="UP000270856">
    <property type="component" value="Unassembled WGS sequence"/>
</dbReference>
<gene>
    <name evidence="2" type="ORF">EGM88_05040</name>
</gene>
<dbReference type="InterPro" id="IPR029057">
    <property type="entry name" value="PRTase-like"/>
</dbReference>
<dbReference type="PANTHER" id="PTHR47505:SF1">
    <property type="entry name" value="DNA UTILIZATION PROTEIN YHGH"/>
    <property type="match status" value="1"/>
</dbReference>
<comment type="similarity">
    <text evidence="1">Belongs to the ComF/GntX family.</text>
</comment>